<feature type="transmembrane region" description="Helical" evidence="6">
    <location>
        <begin position="12"/>
        <end position="34"/>
    </location>
</feature>
<feature type="transmembrane region" description="Helical" evidence="6">
    <location>
        <begin position="356"/>
        <end position="376"/>
    </location>
</feature>
<feature type="transmembrane region" description="Helical" evidence="6">
    <location>
        <begin position="54"/>
        <end position="71"/>
    </location>
</feature>
<dbReference type="InterPro" id="IPR011701">
    <property type="entry name" value="MFS"/>
</dbReference>
<reference evidence="9" key="1">
    <citation type="journal article" date="2019" name="Int. J. Syst. Evol. Microbiol.">
        <title>The Global Catalogue of Microorganisms (GCM) 10K type strain sequencing project: providing services to taxonomists for standard genome sequencing and annotation.</title>
        <authorList>
            <consortium name="The Broad Institute Genomics Platform"/>
            <consortium name="The Broad Institute Genome Sequencing Center for Infectious Disease"/>
            <person name="Wu L."/>
            <person name="Ma J."/>
        </authorList>
    </citation>
    <scope>NUCLEOTIDE SEQUENCE [LARGE SCALE GENOMIC DNA]</scope>
    <source>
        <strain evidence="9">JCM 12398</strain>
    </source>
</reference>
<dbReference type="Pfam" id="PF07690">
    <property type="entry name" value="MFS_1"/>
    <property type="match status" value="1"/>
</dbReference>
<evidence type="ECO:0000256" key="1">
    <source>
        <dbReference type="ARBA" id="ARBA00004651"/>
    </source>
</evidence>
<feature type="domain" description="Major facilitator superfamily (MFS) profile" evidence="7">
    <location>
        <begin position="170"/>
        <end position="408"/>
    </location>
</feature>
<comment type="subcellular location">
    <subcellularLocation>
        <location evidence="1">Cell membrane</location>
        <topology evidence="1">Multi-pass membrane protein</topology>
    </subcellularLocation>
</comment>
<feature type="transmembrane region" description="Helical" evidence="6">
    <location>
        <begin position="251"/>
        <end position="274"/>
    </location>
</feature>
<dbReference type="InterPro" id="IPR036259">
    <property type="entry name" value="MFS_trans_sf"/>
</dbReference>
<dbReference type="PANTHER" id="PTHR23513">
    <property type="entry name" value="INTEGRAL MEMBRANE EFFLUX PROTEIN-RELATED"/>
    <property type="match status" value="1"/>
</dbReference>
<protein>
    <recommendedName>
        <fullName evidence="7">Major facilitator superfamily (MFS) profile domain-containing protein</fullName>
    </recommendedName>
</protein>
<accession>A0ABP4JRB2</accession>
<dbReference type="PROSITE" id="PS50850">
    <property type="entry name" value="MFS"/>
    <property type="match status" value="1"/>
</dbReference>
<dbReference type="EMBL" id="BAAAKK010000006">
    <property type="protein sequence ID" value="GAA1426327.1"/>
    <property type="molecule type" value="Genomic_DNA"/>
</dbReference>
<feature type="transmembrane region" description="Helical" evidence="6">
    <location>
        <begin position="227"/>
        <end position="245"/>
    </location>
</feature>
<keyword evidence="9" id="KW-1185">Reference proteome</keyword>
<evidence type="ECO:0000313" key="8">
    <source>
        <dbReference type="EMBL" id="GAA1426327.1"/>
    </source>
</evidence>
<name>A0ABP4JRB2_9MICO</name>
<comment type="caution">
    <text evidence="8">The sequence shown here is derived from an EMBL/GenBank/DDBJ whole genome shotgun (WGS) entry which is preliminary data.</text>
</comment>
<feature type="transmembrane region" description="Helical" evidence="6">
    <location>
        <begin position="171"/>
        <end position="190"/>
    </location>
</feature>
<sequence length="408" mass="41557">MPRSRLGSAFWRFWSVELATETGIGLAVIALQTMVVLDLGGGAAEVGWLASSRWLPYVVLGLVVGAVVERMRRRTTMLVSDLARAVVLGALAWAWLAGLGSLWLLLGAAVLLGGASLVNDTASQAFVPRLVPRDRLLGAHQRLDAGSSAAQSAGPAVSGAVIAWLGAPVSLLAAALVHLVSVVVLATLPVDEPAPARRQRLGPAIVSGLRFVHRHPLLGPFARWTHVWFLCNGAAMTLLVPLVLLDLDAGPAGLGLALGVLGGATLVGTALAGVVAGRLGEGRTIVVAKAAYPVAWGCVAAAGLAALAEGAALVVVLVGLAIAGLAMGIDNPSEMALRQRATPDRMQSRMNATMRTVNRAMIVVAAPIAGLVGDAIGFGPALVIVAVGFAVAAAGMALSPLASRRGAR</sequence>
<keyword evidence="5 6" id="KW-0472">Membrane</keyword>
<feature type="transmembrane region" description="Helical" evidence="6">
    <location>
        <begin position="311"/>
        <end position="329"/>
    </location>
</feature>
<feature type="transmembrane region" description="Helical" evidence="6">
    <location>
        <begin position="382"/>
        <end position="402"/>
    </location>
</feature>
<keyword evidence="3 6" id="KW-0812">Transmembrane</keyword>
<gene>
    <name evidence="8" type="ORF">GCM10009640_27200</name>
</gene>
<dbReference type="CDD" id="cd06173">
    <property type="entry name" value="MFS_MefA_like"/>
    <property type="match status" value="1"/>
</dbReference>
<organism evidence="8 9">
    <name type="scientific">Agrococcus citreus</name>
    <dbReference type="NCBI Taxonomy" id="84643"/>
    <lineage>
        <taxon>Bacteria</taxon>
        <taxon>Bacillati</taxon>
        <taxon>Actinomycetota</taxon>
        <taxon>Actinomycetes</taxon>
        <taxon>Micrococcales</taxon>
        <taxon>Microbacteriaceae</taxon>
        <taxon>Agrococcus</taxon>
    </lineage>
</organism>
<dbReference type="Proteomes" id="UP001501266">
    <property type="component" value="Unassembled WGS sequence"/>
</dbReference>
<evidence type="ECO:0000256" key="5">
    <source>
        <dbReference type="ARBA" id="ARBA00023136"/>
    </source>
</evidence>
<evidence type="ECO:0000256" key="3">
    <source>
        <dbReference type="ARBA" id="ARBA00022692"/>
    </source>
</evidence>
<keyword evidence="2" id="KW-1003">Cell membrane</keyword>
<keyword evidence="4 6" id="KW-1133">Transmembrane helix</keyword>
<dbReference type="Gene3D" id="1.20.1250.20">
    <property type="entry name" value="MFS general substrate transporter like domains"/>
    <property type="match status" value="1"/>
</dbReference>
<evidence type="ECO:0000313" key="9">
    <source>
        <dbReference type="Proteomes" id="UP001501266"/>
    </source>
</evidence>
<evidence type="ECO:0000256" key="6">
    <source>
        <dbReference type="SAM" id="Phobius"/>
    </source>
</evidence>
<dbReference type="PANTHER" id="PTHR23513:SF6">
    <property type="entry name" value="MAJOR FACILITATOR SUPERFAMILY ASSOCIATED DOMAIN-CONTAINING PROTEIN"/>
    <property type="match status" value="1"/>
</dbReference>
<evidence type="ECO:0000259" key="7">
    <source>
        <dbReference type="PROSITE" id="PS50850"/>
    </source>
</evidence>
<dbReference type="InterPro" id="IPR020846">
    <property type="entry name" value="MFS_dom"/>
</dbReference>
<dbReference type="RefSeq" id="WP_343921369.1">
    <property type="nucleotide sequence ID" value="NZ_BAAAKK010000006.1"/>
</dbReference>
<proteinExistence type="predicted"/>
<dbReference type="SUPFAM" id="SSF103473">
    <property type="entry name" value="MFS general substrate transporter"/>
    <property type="match status" value="1"/>
</dbReference>
<feature type="transmembrane region" description="Helical" evidence="6">
    <location>
        <begin position="286"/>
        <end position="305"/>
    </location>
</feature>
<evidence type="ECO:0000256" key="2">
    <source>
        <dbReference type="ARBA" id="ARBA00022475"/>
    </source>
</evidence>
<evidence type="ECO:0000256" key="4">
    <source>
        <dbReference type="ARBA" id="ARBA00022989"/>
    </source>
</evidence>